<dbReference type="InterPro" id="IPR001471">
    <property type="entry name" value="AP2/ERF_dom"/>
</dbReference>
<dbReference type="EMBL" id="LAZR01042765">
    <property type="protein sequence ID" value="KKL08728.1"/>
    <property type="molecule type" value="Genomic_DNA"/>
</dbReference>
<protein>
    <recommendedName>
        <fullName evidence="4">AP2/ERF domain-containing protein</fullName>
    </recommendedName>
</protein>
<dbReference type="GO" id="GO:0003700">
    <property type="term" value="F:DNA-binding transcription factor activity"/>
    <property type="evidence" value="ECO:0007669"/>
    <property type="project" value="InterPro"/>
</dbReference>
<comment type="caution">
    <text evidence="5">The sequence shown here is derived from an EMBL/GenBank/DDBJ whole genome shotgun (WGS) entry which is preliminary data.</text>
</comment>
<evidence type="ECO:0000256" key="2">
    <source>
        <dbReference type="ARBA" id="ARBA00023125"/>
    </source>
</evidence>
<dbReference type="InterPro" id="IPR044925">
    <property type="entry name" value="His-Me_finger_sf"/>
</dbReference>
<keyword evidence="2" id="KW-0238">DNA-binding</keyword>
<dbReference type="InterPro" id="IPR016177">
    <property type="entry name" value="DNA-bd_dom_sf"/>
</dbReference>
<sequence length="150" mass="17547">MDADDYWELSKYSWYAHKAENSYYAGRTVHIAKSKKTVRVWMHREVIRIPAGLVCDHINHNGLDNRKANLRAATATQNRINSRTARIRKSSKYRGVCRRTDHKKWFAYVYVNGRAVFTKYFDDATTAARARDKAAKKYHGQFAELNFPDE</sequence>
<dbReference type="SUPFAM" id="SSF54171">
    <property type="entry name" value="DNA-binding domain"/>
    <property type="match status" value="1"/>
</dbReference>
<dbReference type="SUPFAM" id="SSF54060">
    <property type="entry name" value="His-Me finger endonucleases"/>
    <property type="match status" value="1"/>
</dbReference>
<dbReference type="Gene3D" id="3.90.75.20">
    <property type="match status" value="1"/>
</dbReference>
<dbReference type="SMART" id="SM00380">
    <property type="entry name" value="AP2"/>
    <property type="match status" value="1"/>
</dbReference>
<gene>
    <name evidence="5" type="ORF">LCGC14_2572980</name>
</gene>
<evidence type="ECO:0000313" key="5">
    <source>
        <dbReference type="EMBL" id="KKL08728.1"/>
    </source>
</evidence>
<keyword evidence="3" id="KW-0804">Transcription</keyword>
<reference evidence="5" key="1">
    <citation type="journal article" date="2015" name="Nature">
        <title>Complex archaea that bridge the gap between prokaryotes and eukaryotes.</title>
        <authorList>
            <person name="Spang A."/>
            <person name="Saw J.H."/>
            <person name="Jorgensen S.L."/>
            <person name="Zaremba-Niedzwiedzka K."/>
            <person name="Martijn J."/>
            <person name="Lind A.E."/>
            <person name="van Eijk R."/>
            <person name="Schleper C."/>
            <person name="Guy L."/>
            <person name="Ettema T.J."/>
        </authorList>
    </citation>
    <scope>NUCLEOTIDE SEQUENCE</scope>
</reference>
<dbReference type="AlphaFoldDB" id="A0A0F9D9J5"/>
<organism evidence="5">
    <name type="scientific">marine sediment metagenome</name>
    <dbReference type="NCBI Taxonomy" id="412755"/>
    <lineage>
        <taxon>unclassified sequences</taxon>
        <taxon>metagenomes</taxon>
        <taxon>ecological metagenomes</taxon>
    </lineage>
</organism>
<proteinExistence type="predicted"/>
<dbReference type="Pfam" id="PF13392">
    <property type="entry name" value="HNH_3"/>
    <property type="match status" value="1"/>
</dbReference>
<evidence type="ECO:0000256" key="1">
    <source>
        <dbReference type="ARBA" id="ARBA00023015"/>
    </source>
</evidence>
<dbReference type="GO" id="GO:0003677">
    <property type="term" value="F:DNA binding"/>
    <property type="evidence" value="ECO:0007669"/>
    <property type="project" value="UniProtKB-KW"/>
</dbReference>
<accession>A0A0F9D9J5</accession>
<feature type="domain" description="AP2/ERF" evidence="4">
    <location>
        <begin position="92"/>
        <end position="148"/>
    </location>
</feature>
<evidence type="ECO:0000259" key="4">
    <source>
        <dbReference type="PROSITE" id="PS51032"/>
    </source>
</evidence>
<evidence type="ECO:0000256" key="3">
    <source>
        <dbReference type="ARBA" id="ARBA00023163"/>
    </source>
</evidence>
<dbReference type="PROSITE" id="PS51032">
    <property type="entry name" value="AP2_ERF"/>
    <property type="match status" value="1"/>
</dbReference>
<dbReference type="Gene3D" id="3.30.730.10">
    <property type="entry name" value="AP2/ERF domain"/>
    <property type="match status" value="1"/>
</dbReference>
<name>A0A0F9D9J5_9ZZZZ</name>
<dbReference type="InterPro" id="IPR003615">
    <property type="entry name" value="HNH_nuc"/>
</dbReference>
<keyword evidence="1" id="KW-0805">Transcription regulation</keyword>
<dbReference type="InterPro" id="IPR036955">
    <property type="entry name" value="AP2/ERF_dom_sf"/>
</dbReference>